<sequence>MEQFDHEKASQIAGNGAEAPQAILSNPSTGYQAFQPNSVVWENQIKSMQPPQKRGSAIRKNLPLAIPTIPSIPSNASEYIPRTPLVTSNTLLPSFLLPSPITPISQTSNYSTDMVSASPAAVDFSEPETHCTALEPSLSHAVASSGSTQSANFTHVSQSRITSADPDFSHSQSPVHTPKKSNLERID</sequence>
<gene>
    <name evidence="2" type="ORF">BT96DRAFT_1017830</name>
</gene>
<accession>A0A6A4HVR7</accession>
<evidence type="ECO:0000313" key="3">
    <source>
        <dbReference type="Proteomes" id="UP000799118"/>
    </source>
</evidence>
<reference evidence="2" key="1">
    <citation type="journal article" date="2019" name="Environ. Microbiol.">
        <title>Fungal ecological strategies reflected in gene transcription - a case study of two litter decomposers.</title>
        <authorList>
            <person name="Barbi F."/>
            <person name="Kohler A."/>
            <person name="Barry K."/>
            <person name="Baskaran P."/>
            <person name="Daum C."/>
            <person name="Fauchery L."/>
            <person name="Ihrmark K."/>
            <person name="Kuo A."/>
            <person name="LaButti K."/>
            <person name="Lipzen A."/>
            <person name="Morin E."/>
            <person name="Grigoriev I.V."/>
            <person name="Henrissat B."/>
            <person name="Lindahl B."/>
            <person name="Martin F."/>
        </authorList>
    </citation>
    <scope>NUCLEOTIDE SEQUENCE</scope>
    <source>
        <strain evidence="2">JB14</strain>
    </source>
</reference>
<keyword evidence="3" id="KW-1185">Reference proteome</keyword>
<evidence type="ECO:0000256" key="1">
    <source>
        <dbReference type="SAM" id="MobiDB-lite"/>
    </source>
</evidence>
<evidence type="ECO:0000313" key="2">
    <source>
        <dbReference type="EMBL" id="KAE9401993.1"/>
    </source>
</evidence>
<feature type="region of interest" description="Disordered" evidence="1">
    <location>
        <begin position="142"/>
        <end position="187"/>
    </location>
</feature>
<proteinExistence type="predicted"/>
<feature type="compositionally biased region" description="Polar residues" evidence="1">
    <location>
        <begin position="142"/>
        <end position="162"/>
    </location>
</feature>
<dbReference type="Proteomes" id="UP000799118">
    <property type="component" value="Unassembled WGS sequence"/>
</dbReference>
<organism evidence="2 3">
    <name type="scientific">Gymnopus androsaceus JB14</name>
    <dbReference type="NCBI Taxonomy" id="1447944"/>
    <lineage>
        <taxon>Eukaryota</taxon>
        <taxon>Fungi</taxon>
        <taxon>Dikarya</taxon>
        <taxon>Basidiomycota</taxon>
        <taxon>Agaricomycotina</taxon>
        <taxon>Agaricomycetes</taxon>
        <taxon>Agaricomycetidae</taxon>
        <taxon>Agaricales</taxon>
        <taxon>Marasmiineae</taxon>
        <taxon>Omphalotaceae</taxon>
        <taxon>Gymnopus</taxon>
    </lineage>
</organism>
<protein>
    <submittedName>
        <fullName evidence="2">Uncharacterized protein</fullName>
    </submittedName>
</protein>
<dbReference type="AlphaFoldDB" id="A0A6A4HVR7"/>
<name>A0A6A4HVR7_9AGAR</name>
<feature type="region of interest" description="Disordered" evidence="1">
    <location>
        <begin position="1"/>
        <end position="28"/>
    </location>
</feature>
<dbReference type="EMBL" id="ML769439">
    <property type="protein sequence ID" value="KAE9401993.1"/>
    <property type="molecule type" value="Genomic_DNA"/>
</dbReference>